<organism evidence="2 3">
    <name type="scientific">Fuscibacter oryzae</name>
    <dbReference type="NCBI Taxonomy" id="2803939"/>
    <lineage>
        <taxon>Bacteria</taxon>
        <taxon>Pseudomonadati</taxon>
        <taxon>Pseudomonadota</taxon>
        <taxon>Alphaproteobacteria</taxon>
        <taxon>Rhodobacterales</taxon>
        <taxon>Paracoccaceae</taxon>
        <taxon>Fuscibacter</taxon>
    </lineage>
</organism>
<name>A0A8J7MTJ1_9RHOB</name>
<keyword evidence="1" id="KW-1133">Transmembrane helix</keyword>
<reference evidence="2" key="1">
    <citation type="submission" date="2021-01" db="EMBL/GenBank/DDBJ databases">
        <title>Genome seq and assembly of Tabrizicola sp. KVB23.</title>
        <authorList>
            <person name="Chhetri G."/>
        </authorList>
    </citation>
    <scope>NUCLEOTIDE SEQUENCE</scope>
    <source>
        <strain evidence="2">KVB23</strain>
    </source>
</reference>
<keyword evidence="1" id="KW-0812">Transmembrane</keyword>
<accession>A0A8J7MTJ1</accession>
<feature type="transmembrane region" description="Helical" evidence="1">
    <location>
        <begin position="45"/>
        <end position="66"/>
    </location>
</feature>
<dbReference type="EMBL" id="JAESVP010000007">
    <property type="protein sequence ID" value="MBL4929362.1"/>
    <property type="molecule type" value="Genomic_DNA"/>
</dbReference>
<keyword evidence="1" id="KW-0472">Membrane</keyword>
<evidence type="ECO:0000256" key="1">
    <source>
        <dbReference type="SAM" id="Phobius"/>
    </source>
</evidence>
<dbReference type="Proteomes" id="UP000619033">
    <property type="component" value="Unassembled WGS sequence"/>
</dbReference>
<proteinExistence type="predicted"/>
<comment type="caution">
    <text evidence="2">The sequence shown here is derived from an EMBL/GenBank/DDBJ whole genome shotgun (WGS) entry which is preliminary data.</text>
</comment>
<evidence type="ECO:0000313" key="3">
    <source>
        <dbReference type="Proteomes" id="UP000619033"/>
    </source>
</evidence>
<keyword evidence="3" id="KW-1185">Reference proteome</keyword>
<evidence type="ECO:0000313" key="2">
    <source>
        <dbReference type="EMBL" id="MBL4929362.1"/>
    </source>
</evidence>
<protein>
    <submittedName>
        <fullName evidence="2">Uncharacterized protein</fullName>
    </submittedName>
</protein>
<gene>
    <name evidence="2" type="ORF">JI744_14740</name>
</gene>
<dbReference type="AlphaFoldDB" id="A0A8J7MTJ1"/>
<dbReference type="RefSeq" id="WP_202661896.1">
    <property type="nucleotide sequence ID" value="NZ_JAESVP010000007.1"/>
</dbReference>
<sequence length="151" mass="16301">MTEATVRDEEVLPPFESQRYHHIDPAQPVAEDALPGRASRPRRRFLRVIGVLGVLGFLGYGLGGYISASETSKSIIADILKKNGLGNASLDGIKVPLWAGFSDFEGSALISFPNDERVIAAFSYTTVGDTAFASFAPAEWSNIIVVSQQTK</sequence>